<dbReference type="InterPro" id="IPR050092">
    <property type="entry name" value="RNase_H"/>
</dbReference>
<comment type="caution">
    <text evidence="10">The sequence shown here is derived from an EMBL/GenBank/DDBJ whole genome shotgun (WGS) entry which is preliminary data.</text>
</comment>
<evidence type="ECO:0000259" key="9">
    <source>
        <dbReference type="PROSITE" id="PS50879"/>
    </source>
</evidence>
<accession>A0A317SSZ0</accession>
<dbReference type="GO" id="GO:0004523">
    <property type="term" value="F:RNA-DNA hybrid ribonuclease activity"/>
    <property type="evidence" value="ECO:0007669"/>
    <property type="project" value="UniProtKB-EC"/>
</dbReference>
<feature type="compositionally biased region" description="Acidic residues" evidence="8">
    <location>
        <begin position="56"/>
        <end position="66"/>
    </location>
</feature>
<evidence type="ECO:0000256" key="1">
    <source>
        <dbReference type="ARBA" id="ARBA00000077"/>
    </source>
</evidence>
<reference evidence="10 11" key="1">
    <citation type="submission" date="2018-03" db="EMBL/GenBank/DDBJ databases">
        <title>Genomes of Pezizomycetes fungi and the evolution of truffles.</title>
        <authorList>
            <person name="Murat C."/>
            <person name="Payen T."/>
            <person name="Noel B."/>
            <person name="Kuo A."/>
            <person name="Martin F.M."/>
        </authorList>
    </citation>
    <scope>NUCLEOTIDE SEQUENCE [LARGE SCALE GENOMIC DNA]</scope>
    <source>
        <strain evidence="10">091103-1</strain>
    </source>
</reference>
<dbReference type="Gene3D" id="3.30.420.10">
    <property type="entry name" value="Ribonuclease H-like superfamily/Ribonuclease H"/>
    <property type="match status" value="1"/>
</dbReference>
<evidence type="ECO:0000313" key="11">
    <source>
        <dbReference type="Proteomes" id="UP000246991"/>
    </source>
</evidence>
<dbReference type="SUPFAM" id="SSF53098">
    <property type="entry name" value="Ribonuclease H-like"/>
    <property type="match status" value="1"/>
</dbReference>
<evidence type="ECO:0000256" key="5">
    <source>
        <dbReference type="ARBA" id="ARBA00022723"/>
    </source>
</evidence>
<keyword evidence="5" id="KW-0479">Metal-binding</keyword>
<dbReference type="PANTHER" id="PTHR10642:SF26">
    <property type="entry name" value="RIBONUCLEASE H1"/>
    <property type="match status" value="1"/>
</dbReference>
<dbReference type="STRING" id="42249.A0A317SSZ0"/>
<evidence type="ECO:0000256" key="2">
    <source>
        <dbReference type="ARBA" id="ARBA00005300"/>
    </source>
</evidence>
<evidence type="ECO:0000313" key="10">
    <source>
        <dbReference type="EMBL" id="PWW76737.1"/>
    </source>
</evidence>
<keyword evidence="4" id="KW-0540">Nuclease</keyword>
<dbReference type="Pfam" id="PF00075">
    <property type="entry name" value="RNase_H"/>
    <property type="match status" value="1"/>
</dbReference>
<name>A0A317SSZ0_9PEZI</name>
<dbReference type="AlphaFoldDB" id="A0A317SSZ0"/>
<keyword evidence="7" id="KW-0378">Hydrolase</keyword>
<dbReference type="GO" id="GO:0003676">
    <property type="term" value="F:nucleic acid binding"/>
    <property type="evidence" value="ECO:0007669"/>
    <property type="project" value="InterPro"/>
</dbReference>
<evidence type="ECO:0000256" key="4">
    <source>
        <dbReference type="ARBA" id="ARBA00022722"/>
    </source>
</evidence>
<keyword evidence="6" id="KW-0255">Endonuclease</keyword>
<dbReference type="InterPro" id="IPR036397">
    <property type="entry name" value="RNaseH_sf"/>
</dbReference>
<dbReference type="Proteomes" id="UP000246991">
    <property type="component" value="Unassembled WGS sequence"/>
</dbReference>
<dbReference type="GO" id="GO:0043137">
    <property type="term" value="P:DNA replication, removal of RNA primer"/>
    <property type="evidence" value="ECO:0007669"/>
    <property type="project" value="TreeGrafter"/>
</dbReference>
<evidence type="ECO:0000256" key="7">
    <source>
        <dbReference type="ARBA" id="ARBA00022801"/>
    </source>
</evidence>
<dbReference type="PANTHER" id="PTHR10642">
    <property type="entry name" value="RIBONUCLEASE H1"/>
    <property type="match status" value="1"/>
</dbReference>
<feature type="region of interest" description="Disordered" evidence="8">
    <location>
        <begin position="54"/>
        <end position="80"/>
    </location>
</feature>
<evidence type="ECO:0000256" key="8">
    <source>
        <dbReference type="SAM" id="MobiDB-lite"/>
    </source>
</evidence>
<dbReference type="EMBL" id="PYWC01000030">
    <property type="protein sequence ID" value="PWW76737.1"/>
    <property type="molecule type" value="Genomic_DNA"/>
</dbReference>
<dbReference type="InterPro" id="IPR002156">
    <property type="entry name" value="RNaseH_domain"/>
</dbReference>
<evidence type="ECO:0000256" key="3">
    <source>
        <dbReference type="ARBA" id="ARBA00012180"/>
    </source>
</evidence>
<feature type="non-terminal residue" evidence="10">
    <location>
        <position position="176"/>
    </location>
</feature>
<dbReference type="OrthoDB" id="407198at2759"/>
<protein>
    <recommendedName>
        <fullName evidence="3">ribonuclease H</fullName>
        <ecNumber evidence="3">3.1.26.4</ecNumber>
    </recommendedName>
</protein>
<sequence length="176" mass="19452">MPKKRKSLGNNLNLEEAELKMALLCAPPMLEEAAPQEMHPDEDAVLRSLNRHLQGEGDETSDEDSSDSNTTLVNDEEVKPKPRVIAKKSSILRIYTDGSALHNGKPSAIAGVGVWFGDKDSRNISEPLPGPRQTNARAELTAILRAINVAPMHREVAIYTDSEYAINCVTVWHINW</sequence>
<dbReference type="CDD" id="cd09280">
    <property type="entry name" value="RNase_HI_eukaryote_like"/>
    <property type="match status" value="1"/>
</dbReference>
<evidence type="ECO:0000256" key="6">
    <source>
        <dbReference type="ARBA" id="ARBA00022759"/>
    </source>
</evidence>
<gene>
    <name evidence="10" type="ORF">C7212DRAFT_363711</name>
</gene>
<dbReference type="InterPro" id="IPR012337">
    <property type="entry name" value="RNaseH-like_sf"/>
</dbReference>
<dbReference type="EC" id="3.1.26.4" evidence="3"/>
<dbReference type="GO" id="GO:0046872">
    <property type="term" value="F:metal ion binding"/>
    <property type="evidence" value="ECO:0007669"/>
    <property type="project" value="UniProtKB-KW"/>
</dbReference>
<comment type="similarity">
    <text evidence="2">Belongs to the RNase H family.</text>
</comment>
<keyword evidence="11" id="KW-1185">Reference proteome</keyword>
<comment type="catalytic activity">
    <reaction evidence="1">
        <text>Endonucleolytic cleavage to 5'-phosphomonoester.</text>
        <dbReference type="EC" id="3.1.26.4"/>
    </reaction>
</comment>
<organism evidence="10 11">
    <name type="scientific">Tuber magnatum</name>
    <name type="common">white Piedmont truffle</name>
    <dbReference type="NCBI Taxonomy" id="42249"/>
    <lineage>
        <taxon>Eukaryota</taxon>
        <taxon>Fungi</taxon>
        <taxon>Dikarya</taxon>
        <taxon>Ascomycota</taxon>
        <taxon>Pezizomycotina</taxon>
        <taxon>Pezizomycetes</taxon>
        <taxon>Pezizales</taxon>
        <taxon>Tuberaceae</taxon>
        <taxon>Tuber</taxon>
    </lineage>
</organism>
<dbReference type="PROSITE" id="PS50879">
    <property type="entry name" value="RNASE_H_1"/>
    <property type="match status" value="1"/>
</dbReference>
<proteinExistence type="inferred from homology"/>
<feature type="domain" description="RNase H type-1" evidence="9">
    <location>
        <begin position="88"/>
        <end position="176"/>
    </location>
</feature>